<evidence type="ECO:0000259" key="1">
    <source>
        <dbReference type="PROSITE" id="PS51832"/>
    </source>
</evidence>
<organism evidence="2 3">
    <name type="scientific">Kyrpidia spormannii</name>
    <dbReference type="NCBI Taxonomy" id="2055160"/>
    <lineage>
        <taxon>Bacteria</taxon>
        <taxon>Bacillati</taxon>
        <taxon>Bacillota</taxon>
        <taxon>Bacilli</taxon>
        <taxon>Bacillales</taxon>
        <taxon>Alicyclobacillaceae</taxon>
        <taxon>Kyrpidia</taxon>
    </lineage>
</organism>
<protein>
    <recommendedName>
        <fullName evidence="1">HD-GYP domain-containing protein</fullName>
    </recommendedName>
</protein>
<feature type="domain" description="HD-GYP" evidence="1">
    <location>
        <begin position="1"/>
        <end position="56"/>
    </location>
</feature>
<sequence length="65" mass="7655">MTDALLSRRPYKTPWSSSNVQEYLHEKRGRQFDPAMVNVLLEHWDDVEQLYSQNDGRDKISSSPM</sequence>
<dbReference type="Gene3D" id="1.10.3210.10">
    <property type="entry name" value="Hypothetical protein af1432"/>
    <property type="match status" value="1"/>
</dbReference>
<dbReference type="PANTHER" id="PTHR45228">
    <property type="entry name" value="CYCLIC DI-GMP PHOSPHODIESTERASE TM_0186-RELATED"/>
    <property type="match status" value="1"/>
</dbReference>
<dbReference type="InterPro" id="IPR037522">
    <property type="entry name" value="HD_GYP_dom"/>
</dbReference>
<proteinExistence type="predicted"/>
<accession>A0A6F9E4S4</accession>
<gene>
    <name evidence="2" type="ORF">COOX1_1293</name>
</gene>
<dbReference type="PANTHER" id="PTHR45228:SF1">
    <property type="entry name" value="CYCLIC DI-GMP PHOSPHODIESTERASE TM_0186"/>
    <property type="match status" value="1"/>
</dbReference>
<evidence type="ECO:0000313" key="3">
    <source>
        <dbReference type="Proteomes" id="UP000502196"/>
    </source>
</evidence>
<dbReference type="EMBL" id="LR792683">
    <property type="protein sequence ID" value="CAB3392203.1"/>
    <property type="molecule type" value="Genomic_DNA"/>
</dbReference>
<dbReference type="Proteomes" id="UP000502196">
    <property type="component" value="Chromosome"/>
</dbReference>
<reference evidence="2 3" key="1">
    <citation type="submission" date="2020-04" db="EMBL/GenBank/DDBJ databases">
        <authorList>
            <person name="Hogendoorn C."/>
        </authorList>
    </citation>
    <scope>NUCLEOTIDE SEQUENCE [LARGE SCALE GENOMIC DNA]</scope>
    <source>
        <strain evidence="2">COOX1</strain>
    </source>
</reference>
<name>A0A6F9E4S4_9BACL</name>
<dbReference type="RefSeq" id="WP_170084574.1">
    <property type="nucleotide sequence ID" value="NZ_CP047971.1"/>
</dbReference>
<dbReference type="InterPro" id="IPR052020">
    <property type="entry name" value="Cyclic_di-GMP/3'3'-cGAMP_PDE"/>
</dbReference>
<evidence type="ECO:0000313" key="2">
    <source>
        <dbReference type="EMBL" id="CAB3392203.1"/>
    </source>
</evidence>
<dbReference type="PROSITE" id="PS51832">
    <property type="entry name" value="HD_GYP"/>
    <property type="match status" value="1"/>
</dbReference>
<dbReference type="AlphaFoldDB" id="A0A6F9E4S4"/>